<dbReference type="InterPro" id="IPR058240">
    <property type="entry name" value="rSAM_sf"/>
</dbReference>
<evidence type="ECO:0000256" key="2">
    <source>
        <dbReference type="ARBA" id="ARBA00022603"/>
    </source>
</evidence>
<accession>A0A0F9QAZ2</accession>
<name>A0A0F9QAZ2_9ZZZZ</name>
<dbReference type="GO" id="GO:0031419">
    <property type="term" value="F:cobalamin binding"/>
    <property type="evidence" value="ECO:0007669"/>
    <property type="project" value="InterPro"/>
</dbReference>
<dbReference type="PROSITE" id="PS51332">
    <property type="entry name" value="B12_BINDING"/>
    <property type="match status" value="1"/>
</dbReference>
<evidence type="ECO:0000313" key="10">
    <source>
        <dbReference type="EMBL" id="KKN39674.1"/>
    </source>
</evidence>
<evidence type="ECO:0000256" key="3">
    <source>
        <dbReference type="ARBA" id="ARBA00022679"/>
    </source>
</evidence>
<dbReference type="SFLD" id="SFLDS00029">
    <property type="entry name" value="Radical_SAM"/>
    <property type="match status" value="1"/>
</dbReference>
<dbReference type="InterPro" id="IPR034466">
    <property type="entry name" value="Methyltransferase_Class_B"/>
</dbReference>
<protein>
    <submittedName>
        <fullName evidence="10">Uncharacterized protein</fullName>
    </submittedName>
</protein>
<organism evidence="10">
    <name type="scientific">marine sediment metagenome</name>
    <dbReference type="NCBI Taxonomy" id="412755"/>
    <lineage>
        <taxon>unclassified sequences</taxon>
        <taxon>metagenomes</taxon>
        <taxon>ecological metagenomes</taxon>
    </lineage>
</organism>
<dbReference type="AlphaFoldDB" id="A0A0F9QAZ2"/>
<dbReference type="Pfam" id="PF02310">
    <property type="entry name" value="B12-binding"/>
    <property type="match status" value="1"/>
</dbReference>
<dbReference type="PROSITE" id="PS51918">
    <property type="entry name" value="RADICAL_SAM"/>
    <property type="match status" value="1"/>
</dbReference>
<evidence type="ECO:0000259" key="8">
    <source>
        <dbReference type="PROSITE" id="PS51332"/>
    </source>
</evidence>
<dbReference type="InterPro" id="IPR007197">
    <property type="entry name" value="rSAM"/>
</dbReference>
<evidence type="ECO:0000256" key="5">
    <source>
        <dbReference type="ARBA" id="ARBA00022723"/>
    </source>
</evidence>
<sequence length="454" mass="51080">MKNILLVSPSRNYPMGNEMYPSGALLLLGTMLRKQGHNVKVVHMVADKVDRLGFYGILRDVRPDIVGFTVSTYQTRMTGLLSMDVKRYNTDIITVAGGSHPSALGLDFLLSFPGIDVSVYGEGEGALTDIARGVPFRNLKGVHYRHRRGGTLGTNAPPPLLTGEALDALPLPDKTLIDFKQYSGLFPVGKRPCMFVMSSRGCPYQCSFCSKSVYGNTLRLRSPEGIMEEVELLYRDWGVREIHFGDDTFNANREWANELLDLVIKRGFRKKLVFRVALRVNEKILDMDLLRHLKAAGVWFIYYGVENGDQDMLDRMHKGITVAEVERAFRLTHSIGLKTEAFFIIGLPGETRETIQASRDLYKRLRPFWGGFSRALPFPGTAFTAEAERDGNLLSKDYDTFGPGTMAVRTDALTAAELDWEVVSANRMADFDKMKHPKQMAFAIKDKTYRRLGR</sequence>
<dbReference type="GO" id="GO:0046872">
    <property type="term" value="F:metal ion binding"/>
    <property type="evidence" value="ECO:0007669"/>
    <property type="project" value="UniProtKB-KW"/>
</dbReference>
<proteinExistence type="predicted"/>
<dbReference type="SUPFAM" id="SSF102114">
    <property type="entry name" value="Radical SAM enzymes"/>
    <property type="match status" value="1"/>
</dbReference>
<dbReference type="EMBL" id="LAZR01001750">
    <property type="protein sequence ID" value="KKN39674.1"/>
    <property type="molecule type" value="Genomic_DNA"/>
</dbReference>
<dbReference type="GO" id="GO:0051539">
    <property type="term" value="F:4 iron, 4 sulfur cluster binding"/>
    <property type="evidence" value="ECO:0007669"/>
    <property type="project" value="UniProtKB-KW"/>
</dbReference>
<keyword evidence="2" id="KW-0489">Methyltransferase</keyword>
<dbReference type="PANTHER" id="PTHR43409">
    <property type="entry name" value="ANAEROBIC MAGNESIUM-PROTOPORPHYRIN IX MONOMETHYL ESTER CYCLASE-RELATED"/>
    <property type="match status" value="1"/>
</dbReference>
<feature type="domain" description="Radical SAM core" evidence="9">
    <location>
        <begin position="188"/>
        <end position="415"/>
    </location>
</feature>
<dbReference type="InterPro" id="IPR023404">
    <property type="entry name" value="rSAM_horseshoe"/>
</dbReference>
<gene>
    <name evidence="10" type="ORF">LCGC14_0741090</name>
</gene>
<keyword evidence="4" id="KW-0949">S-adenosyl-L-methionine</keyword>
<dbReference type="InterPro" id="IPR006638">
    <property type="entry name" value="Elp3/MiaA/NifB-like_rSAM"/>
</dbReference>
<dbReference type="Gene3D" id="3.80.30.20">
    <property type="entry name" value="tm_1862 like domain"/>
    <property type="match status" value="1"/>
</dbReference>
<evidence type="ECO:0000256" key="6">
    <source>
        <dbReference type="ARBA" id="ARBA00023004"/>
    </source>
</evidence>
<dbReference type="InterPro" id="IPR006158">
    <property type="entry name" value="Cobalamin-bd"/>
</dbReference>
<feature type="domain" description="B12-binding" evidence="8">
    <location>
        <begin position="1"/>
        <end position="141"/>
    </location>
</feature>
<dbReference type="InterPro" id="IPR051198">
    <property type="entry name" value="BchE-like"/>
</dbReference>
<evidence type="ECO:0000256" key="1">
    <source>
        <dbReference type="ARBA" id="ARBA00001966"/>
    </source>
</evidence>
<dbReference type="SFLD" id="SFLDG01082">
    <property type="entry name" value="B12-binding_domain_containing"/>
    <property type="match status" value="1"/>
</dbReference>
<dbReference type="SMART" id="SM00729">
    <property type="entry name" value="Elp3"/>
    <property type="match status" value="1"/>
</dbReference>
<comment type="caution">
    <text evidence="10">The sequence shown here is derived from an EMBL/GenBank/DDBJ whole genome shotgun (WGS) entry which is preliminary data.</text>
</comment>
<dbReference type="CDD" id="cd01335">
    <property type="entry name" value="Radical_SAM"/>
    <property type="match status" value="1"/>
</dbReference>
<keyword evidence="3" id="KW-0808">Transferase</keyword>
<dbReference type="Gene3D" id="3.40.50.280">
    <property type="entry name" value="Cobalamin-binding domain"/>
    <property type="match status" value="1"/>
</dbReference>
<dbReference type="GO" id="GO:0003824">
    <property type="term" value="F:catalytic activity"/>
    <property type="evidence" value="ECO:0007669"/>
    <property type="project" value="InterPro"/>
</dbReference>
<reference evidence="10" key="1">
    <citation type="journal article" date="2015" name="Nature">
        <title>Complex archaea that bridge the gap between prokaryotes and eukaryotes.</title>
        <authorList>
            <person name="Spang A."/>
            <person name="Saw J.H."/>
            <person name="Jorgensen S.L."/>
            <person name="Zaremba-Niedzwiedzka K."/>
            <person name="Martijn J."/>
            <person name="Lind A.E."/>
            <person name="van Eijk R."/>
            <person name="Schleper C."/>
            <person name="Guy L."/>
            <person name="Ettema T.J."/>
        </authorList>
    </citation>
    <scope>NUCLEOTIDE SEQUENCE</scope>
</reference>
<dbReference type="PANTHER" id="PTHR43409:SF7">
    <property type="entry name" value="BLL1977 PROTEIN"/>
    <property type="match status" value="1"/>
</dbReference>
<keyword evidence="5" id="KW-0479">Metal-binding</keyword>
<keyword evidence="6" id="KW-0408">Iron</keyword>
<keyword evidence="7" id="KW-0411">Iron-sulfur</keyword>
<evidence type="ECO:0000256" key="4">
    <source>
        <dbReference type="ARBA" id="ARBA00022691"/>
    </source>
</evidence>
<evidence type="ECO:0000256" key="7">
    <source>
        <dbReference type="ARBA" id="ARBA00023014"/>
    </source>
</evidence>
<comment type="cofactor">
    <cofactor evidence="1">
        <name>[4Fe-4S] cluster</name>
        <dbReference type="ChEBI" id="CHEBI:49883"/>
    </cofactor>
</comment>
<dbReference type="Pfam" id="PF04055">
    <property type="entry name" value="Radical_SAM"/>
    <property type="match status" value="1"/>
</dbReference>
<dbReference type="SFLD" id="SFLDG01123">
    <property type="entry name" value="methyltransferase_(Class_B)"/>
    <property type="match status" value="1"/>
</dbReference>
<evidence type="ECO:0000259" key="9">
    <source>
        <dbReference type="PROSITE" id="PS51918"/>
    </source>
</evidence>